<dbReference type="Proteomes" id="UP000837857">
    <property type="component" value="Unassembled WGS sequence"/>
</dbReference>
<dbReference type="EMBL" id="CAKOGK010000021">
    <property type="protein sequence ID" value="CAH2079039.1"/>
    <property type="molecule type" value="Genomic_DNA"/>
</dbReference>
<feature type="domain" description="Endonuclease/exonuclease/phosphatase" evidence="3">
    <location>
        <begin position="377"/>
        <end position="439"/>
    </location>
</feature>
<gene>
    <name evidence="4" type="ORF">IPOD504_LOCUS17679</name>
</gene>
<feature type="non-terminal residue" evidence="4">
    <location>
        <position position="728"/>
    </location>
</feature>
<dbReference type="InterPro" id="IPR036691">
    <property type="entry name" value="Endo/exonu/phosph_ase_sf"/>
</dbReference>
<dbReference type="InterPro" id="IPR005135">
    <property type="entry name" value="Endo/exonuclease/phosphatase"/>
</dbReference>
<organism evidence="4 5">
    <name type="scientific">Iphiclides podalirius</name>
    <name type="common">scarce swallowtail</name>
    <dbReference type="NCBI Taxonomy" id="110791"/>
    <lineage>
        <taxon>Eukaryota</taxon>
        <taxon>Metazoa</taxon>
        <taxon>Ecdysozoa</taxon>
        <taxon>Arthropoda</taxon>
        <taxon>Hexapoda</taxon>
        <taxon>Insecta</taxon>
        <taxon>Pterygota</taxon>
        <taxon>Neoptera</taxon>
        <taxon>Endopterygota</taxon>
        <taxon>Lepidoptera</taxon>
        <taxon>Glossata</taxon>
        <taxon>Ditrysia</taxon>
        <taxon>Papilionoidea</taxon>
        <taxon>Papilionidae</taxon>
        <taxon>Papilioninae</taxon>
        <taxon>Iphiclides</taxon>
    </lineage>
</organism>
<dbReference type="Gene3D" id="3.60.10.10">
    <property type="entry name" value="Endonuclease/exonuclease/phosphatase"/>
    <property type="match status" value="1"/>
</dbReference>
<feature type="compositionally biased region" description="Polar residues" evidence="2">
    <location>
        <begin position="44"/>
        <end position="53"/>
    </location>
</feature>
<reference evidence="4" key="1">
    <citation type="submission" date="2022-03" db="EMBL/GenBank/DDBJ databases">
        <authorList>
            <person name="Martin H S."/>
        </authorList>
    </citation>
    <scope>NUCLEOTIDE SEQUENCE [LARGE SCALE GENOMIC DNA]</scope>
</reference>
<name>A0ABN8J6T0_9NEOP</name>
<sequence>MDSEEDSDRAAFAPRKSLARTPPYGLDESTRSRLGSNAAEKRSLTSPEEQGSLAQKPRVEMRRCRPTTPAPAPPRSDTVPPVAGIVTATARDESVGSNPEDRERTLAKSSKLELLDRVRDNLEHITTTVTGPGSKLNKSDTNVVGACVREVLAVVAALNLRLSDAELELAEANLRVAKAENRVLRSELTTKDKAAPGISYASALKLTRGGEPTPMPSGNGPVIAFYPVQEQSDKIRTAEDTKAVLKKAIKPVAMEVQVERLRKVGNAGVIVQTTTAEGAEKLKCAAPSTLRVEVPKSRSPQVCLRNLDGDLESTDILAALHEQNFKGSSWTVARIQAECKVFRRRGFRGTTTAVLECSATFRQAILEKGRVGHEAEVRRRRIEDFINGHDLLIRNEAGQPFTFCGPNGSSNIDLTVSTRSCKVHEWRVHEEMSSSDHRLLTFLVGNNTRTASGNEPICITPTRFRESGVCWDRFRAGINSRMGNLNVRKPPPQLARDFTNVVLRAGYECLGVRNSKKGGGGYDWWNSKIDTARKESFRLRTVWQRTKRLGGQREEMAGNAFRAARRRYRNLMEEAQNSYFLRMAESGNTDLWGQAYRIASGRFHPPANVINGVEYAGSCAESVEVAAAGLLGALCPDDDASKDGAYHRQYERNRSFGHLVHALGRAAGGAKLPSAGLCLNASKAEASLAESGKDMLTVELRESGGSKQCDFTSRAALVRRDVEAHLDL</sequence>
<protein>
    <recommendedName>
        <fullName evidence="3">Endonuclease/exonuclease/phosphatase domain-containing protein</fullName>
    </recommendedName>
</protein>
<proteinExistence type="predicted"/>
<evidence type="ECO:0000259" key="3">
    <source>
        <dbReference type="Pfam" id="PF14529"/>
    </source>
</evidence>
<evidence type="ECO:0000256" key="2">
    <source>
        <dbReference type="SAM" id="MobiDB-lite"/>
    </source>
</evidence>
<feature type="coiled-coil region" evidence="1">
    <location>
        <begin position="155"/>
        <end position="189"/>
    </location>
</feature>
<keyword evidence="5" id="KW-1185">Reference proteome</keyword>
<keyword evidence="1" id="KW-0175">Coiled coil</keyword>
<comment type="caution">
    <text evidence="4">The sequence shown here is derived from an EMBL/GenBank/DDBJ whole genome shotgun (WGS) entry which is preliminary data.</text>
</comment>
<evidence type="ECO:0000313" key="4">
    <source>
        <dbReference type="EMBL" id="CAH2079039.1"/>
    </source>
</evidence>
<dbReference type="SUPFAM" id="SSF56219">
    <property type="entry name" value="DNase I-like"/>
    <property type="match status" value="1"/>
</dbReference>
<dbReference type="Pfam" id="PF14529">
    <property type="entry name" value="Exo_endo_phos_2"/>
    <property type="match status" value="1"/>
</dbReference>
<evidence type="ECO:0000313" key="5">
    <source>
        <dbReference type="Proteomes" id="UP000837857"/>
    </source>
</evidence>
<feature type="compositionally biased region" description="Basic and acidic residues" evidence="2">
    <location>
        <begin position="90"/>
        <end position="109"/>
    </location>
</feature>
<evidence type="ECO:0000256" key="1">
    <source>
        <dbReference type="SAM" id="Coils"/>
    </source>
</evidence>
<feature type="region of interest" description="Disordered" evidence="2">
    <location>
        <begin position="1"/>
        <end position="109"/>
    </location>
</feature>
<accession>A0ABN8J6T0</accession>